<dbReference type="PANTHER" id="PTHR45692:SF1">
    <property type="entry name" value="G-PROTEIN COUPLED RECEPTORS FAMILY 2 PROFILE 2 DOMAIN-CONTAINING PROTEIN"/>
    <property type="match status" value="1"/>
</dbReference>
<gene>
    <name evidence="7" type="ORF">KUTeg_007014</name>
</gene>
<feature type="compositionally biased region" description="Low complexity" evidence="5">
    <location>
        <begin position="138"/>
        <end position="154"/>
    </location>
</feature>
<evidence type="ECO:0000256" key="4">
    <source>
        <dbReference type="ARBA" id="ARBA00023136"/>
    </source>
</evidence>
<evidence type="ECO:0000256" key="3">
    <source>
        <dbReference type="ARBA" id="ARBA00022989"/>
    </source>
</evidence>
<keyword evidence="4 6" id="KW-0472">Membrane</keyword>
<comment type="subcellular location">
    <subcellularLocation>
        <location evidence="1">Membrane</location>
        <topology evidence="1">Multi-pass membrane protein</topology>
    </subcellularLocation>
</comment>
<dbReference type="PANTHER" id="PTHR45692">
    <property type="entry name" value="G_PROTEIN_RECEP_F2_4 DOMAIN-CONTAINING PROTEIN"/>
    <property type="match status" value="1"/>
</dbReference>
<feature type="non-terminal residue" evidence="7">
    <location>
        <position position="1"/>
    </location>
</feature>
<organism evidence="7 8">
    <name type="scientific">Tegillarca granosa</name>
    <name type="common">Malaysian cockle</name>
    <name type="synonym">Anadara granosa</name>
    <dbReference type="NCBI Taxonomy" id="220873"/>
    <lineage>
        <taxon>Eukaryota</taxon>
        <taxon>Metazoa</taxon>
        <taxon>Spiralia</taxon>
        <taxon>Lophotrochozoa</taxon>
        <taxon>Mollusca</taxon>
        <taxon>Bivalvia</taxon>
        <taxon>Autobranchia</taxon>
        <taxon>Pteriomorphia</taxon>
        <taxon>Arcoida</taxon>
        <taxon>Arcoidea</taxon>
        <taxon>Arcidae</taxon>
        <taxon>Tegillarca</taxon>
    </lineage>
</organism>
<evidence type="ECO:0000313" key="8">
    <source>
        <dbReference type="Proteomes" id="UP001217089"/>
    </source>
</evidence>
<dbReference type="Pfam" id="PF00002">
    <property type="entry name" value="7tm_2"/>
    <property type="match status" value="1"/>
</dbReference>
<feature type="compositionally biased region" description="Polar residues" evidence="5">
    <location>
        <begin position="163"/>
        <end position="181"/>
    </location>
</feature>
<dbReference type="EMBL" id="JARBDR010000337">
    <property type="protein sequence ID" value="KAJ8314864.1"/>
    <property type="molecule type" value="Genomic_DNA"/>
</dbReference>
<comment type="caution">
    <text evidence="7">The sequence shown here is derived from an EMBL/GenBank/DDBJ whole genome shotgun (WGS) entry which is preliminary data.</text>
</comment>
<dbReference type="InterPro" id="IPR000832">
    <property type="entry name" value="GPCR_2_secretin-like"/>
</dbReference>
<evidence type="ECO:0008006" key="9">
    <source>
        <dbReference type="Google" id="ProtNLM"/>
    </source>
</evidence>
<sequence>FLCNQLICTIIGIPLVIVAVTLGVNTTENYGYQAGDICWLQPIPFYAAFLAPVGIIIILNFIAFVLVMRQICGASAKILTKSDRSKTTSRLRGAVSVVILLGLTWIFAIFAADGAGIKDAKRAWIAKCCPRFREKYSQSSKGYSSSSSQSKSFSDITKDTDDLSVTTRGSESKINSTNGSTVYGKGRFPSYSDSNI</sequence>
<keyword evidence="3 6" id="KW-1133">Transmembrane helix</keyword>
<dbReference type="Gene3D" id="1.20.1070.10">
    <property type="entry name" value="Rhodopsin 7-helix transmembrane proteins"/>
    <property type="match status" value="1"/>
</dbReference>
<accession>A0ABQ9FC04</accession>
<evidence type="ECO:0000256" key="2">
    <source>
        <dbReference type="ARBA" id="ARBA00022692"/>
    </source>
</evidence>
<protein>
    <recommendedName>
        <fullName evidence="9">G-protein coupled receptors family 2 profile 2 domain-containing protein</fullName>
    </recommendedName>
</protein>
<dbReference type="Proteomes" id="UP001217089">
    <property type="component" value="Unassembled WGS sequence"/>
</dbReference>
<feature type="transmembrane region" description="Helical" evidence="6">
    <location>
        <begin position="7"/>
        <end position="25"/>
    </location>
</feature>
<evidence type="ECO:0000256" key="1">
    <source>
        <dbReference type="ARBA" id="ARBA00004141"/>
    </source>
</evidence>
<reference evidence="7 8" key="1">
    <citation type="submission" date="2022-12" db="EMBL/GenBank/DDBJ databases">
        <title>Chromosome-level genome of Tegillarca granosa.</title>
        <authorList>
            <person name="Kim J."/>
        </authorList>
    </citation>
    <scope>NUCLEOTIDE SEQUENCE [LARGE SCALE GENOMIC DNA]</scope>
    <source>
        <strain evidence="7">Teg-2019</strain>
        <tissue evidence="7">Adductor muscle</tissue>
    </source>
</reference>
<keyword evidence="2 6" id="KW-0812">Transmembrane</keyword>
<evidence type="ECO:0000313" key="7">
    <source>
        <dbReference type="EMBL" id="KAJ8314864.1"/>
    </source>
</evidence>
<keyword evidence="8" id="KW-1185">Reference proteome</keyword>
<evidence type="ECO:0000256" key="5">
    <source>
        <dbReference type="SAM" id="MobiDB-lite"/>
    </source>
</evidence>
<proteinExistence type="predicted"/>
<feature type="transmembrane region" description="Helical" evidence="6">
    <location>
        <begin position="89"/>
        <end position="112"/>
    </location>
</feature>
<evidence type="ECO:0000256" key="6">
    <source>
        <dbReference type="SAM" id="Phobius"/>
    </source>
</evidence>
<feature type="transmembrane region" description="Helical" evidence="6">
    <location>
        <begin position="45"/>
        <end position="68"/>
    </location>
</feature>
<name>A0ABQ9FC04_TEGGR</name>
<feature type="region of interest" description="Disordered" evidence="5">
    <location>
        <begin position="138"/>
        <end position="196"/>
    </location>
</feature>